<feature type="domain" description="DUF4422" evidence="1">
    <location>
        <begin position="1"/>
        <end position="211"/>
    </location>
</feature>
<reference evidence="2 3" key="1">
    <citation type="journal article" date="2015" name="Genome Announc.">
        <title>Expanding the biotechnology potential of lactobacilli through comparative genomics of 213 strains and associated genera.</title>
        <authorList>
            <person name="Sun Z."/>
            <person name="Harris H.M."/>
            <person name="McCann A."/>
            <person name="Guo C."/>
            <person name="Argimon S."/>
            <person name="Zhang W."/>
            <person name="Yang X."/>
            <person name="Jeffery I.B."/>
            <person name="Cooney J.C."/>
            <person name="Kagawa T.F."/>
            <person name="Liu W."/>
            <person name="Song Y."/>
            <person name="Salvetti E."/>
            <person name="Wrobel A."/>
            <person name="Rasinkangas P."/>
            <person name="Parkhill J."/>
            <person name="Rea M.C."/>
            <person name="O'Sullivan O."/>
            <person name="Ritari J."/>
            <person name="Douillard F.P."/>
            <person name="Paul Ross R."/>
            <person name="Yang R."/>
            <person name="Briner A.E."/>
            <person name="Felis G.E."/>
            <person name="de Vos W.M."/>
            <person name="Barrangou R."/>
            <person name="Klaenhammer T.R."/>
            <person name="Caufield P.W."/>
            <person name="Cui Y."/>
            <person name="Zhang H."/>
            <person name="O'Toole P.W."/>
        </authorList>
    </citation>
    <scope>NUCLEOTIDE SEQUENCE [LARGE SCALE GENOMIC DNA]</scope>
    <source>
        <strain evidence="2 3">DSM 21376</strain>
    </source>
</reference>
<dbReference type="EMBL" id="AYZF01000008">
    <property type="protein sequence ID" value="KRN06813.1"/>
    <property type="molecule type" value="Genomic_DNA"/>
</dbReference>
<name>A0A023CWV5_9LACO</name>
<dbReference type="InterPro" id="IPR025536">
    <property type="entry name" value="DUF4422"/>
</dbReference>
<proteinExistence type="predicted"/>
<accession>A0A023CWV5</accession>
<dbReference type="PATRIC" id="fig|1423806.3.peg.380"/>
<keyword evidence="3" id="KW-1185">Reference proteome</keyword>
<dbReference type="eggNOG" id="COG1442">
    <property type="taxonomic scope" value="Bacteria"/>
</dbReference>
<organism evidence="2 3">
    <name type="scientific">Liquorilactobacillus sucicola DSM 21376 = JCM 15457</name>
    <dbReference type="NCBI Taxonomy" id="1423806"/>
    <lineage>
        <taxon>Bacteria</taxon>
        <taxon>Bacillati</taxon>
        <taxon>Bacillota</taxon>
        <taxon>Bacilli</taxon>
        <taxon>Lactobacillales</taxon>
        <taxon>Lactobacillaceae</taxon>
        <taxon>Liquorilactobacillus</taxon>
    </lineage>
</organism>
<dbReference type="AlphaFoldDB" id="A0A023CWV5"/>
<protein>
    <submittedName>
        <fullName evidence="2">Capsular biosynthesis protein</fullName>
    </submittedName>
</protein>
<evidence type="ECO:0000313" key="2">
    <source>
        <dbReference type="EMBL" id="KRN06813.1"/>
    </source>
</evidence>
<gene>
    <name evidence="2" type="ORF">FD15_GL000372</name>
</gene>
<sequence>MPKDKIYVPVQVGKSKQTFEGFLRDDTGDNISGKNPNYCELTAQYWAWKNRRADIKGLVHYRRYFSNGKKNFFKTSAEKLNDVMNVHTLQACMEKYEMILPHKRNYYIETSWSHYEHAHHIEGLNVTRDVLQELYPEYVPIFDEVVERKAVHMFNMLIARGDIFDNYTEWLFEILPEVEKRVDISTYSEYEKRIFGFISEILLDVWVDKNKINYTEKPVMFIGKQHWGKKIFSFLARKCGFALK</sequence>
<dbReference type="Proteomes" id="UP000050961">
    <property type="component" value="Unassembled WGS sequence"/>
</dbReference>
<evidence type="ECO:0000313" key="3">
    <source>
        <dbReference type="Proteomes" id="UP000050961"/>
    </source>
</evidence>
<dbReference type="STRING" id="1423806.FD15_GL000372"/>
<comment type="caution">
    <text evidence="2">The sequence shown here is derived from an EMBL/GenBank/DDBJ whole genome shotgun (WGS) entry which is preliminary data.</text>
</comment>
<dbReference type="Pfam" id="PF14393">
    <property type="entry name" value="DUF4422"/>
    <property type="match status" value="1"/>
</dbReference>
<evidence type="ECO:0000259" key="1">
    <source>
        <dbReference type="Pfam" id="PF14393"/>
    </source>
</evidence>